<comment type="similarity">
    <text evidence="7">Belongs to the binding-protein-dependent transport system permease family.</text>
</comment>
<feature type="transmembrane region" description="Helical" evidence="7">
    <location>
        <begin position="241"/>
        <end position="262"/>
    </location>
</feature>
<sequence>MNYLIRRILQLIPTFIIATMIAFILFSLVGDPFEGMRQDPRLASQVERLRKIYGYDKDPLTRYVLWLYNFFTGEWGYSIMAKRSVFSVVTERIPVSLALGIGQTVLATLFGLLLGIYSALHLYSTADYVATALVFFGMSMPSFFFGVVALFFFVITWPLFNVGLMTPGFHPEAATLFEKTIEYGRHLMLPLMLLVILGMGGFVRYARSSMLEVLNMDYIRTARAKGLPESVVVRKHALRNALIPIVTLLALSLPGILGSAPITETIFSINGLGKLYIDALGANDQMTLMANLVLTISLVIVGNLLADILYSVVDPRVRLG</sequence>
<dbReference type="STRING" id="309798.COPRO5265_0637"/>
<evidence type="ECO:0000313" key="9">
    <source>
        <dbReference type="EMBL" id="ACI18161.1"/>
    </source>
</evidence>
<evidence type="ECO:0000259" key="8">
    <source>
        <dbReference type="PROSITE" id="PS50928"/>
    </source>
</evidence>
<evidence type="ECO:0000256" key="5">
    <source>
        <dbReference type="ARBA" id="ARBA00022989"/>
    </source>
</evidence>
<dbReference type="OrthoDB" id="9805855at2"/>
<feature type="transmembrane region" description="Helical" evidence="7">
    <location>
        <begin position="97"/>
        <end position="120"/>
    </location>
</feature>
<dbReference type="InterPro" id="IPR000515">
    <property type="entry name" value="MetI-like"/>
</dbReference>
<dbReference type="AlphaFoldDB" id="B5Y895"/>
<keyword evidence="4 7" id="KW-0812">Transmembrane</keyword>
<feature type="transmembrane region" description="Helical" evidence="7">
    <location>
        <begin position="132"/>
        <end position="160"/>
    </location>
</feature>
<keyword evidence="3" id="KW-1003">Cell membrane</keyword>
<protein>
    <submittedName>
        <fullName evidence="9">Oligopeptide transport system permease protein AppB</fullName>
    </submittedName>
</protein>
<dbReference type="Pfam" id="PF00528">
    <property type="entry name" value="BPD_transp_1"/>
    <property type="match status" value="1"/>
</dbReference>
<evidence type="ECO:0000313" key="10">
    <source>
        <dbReference type="Proteomes" id="UP000001732"/>
    </source>
</evidence>
<reference evidence="9 10" key="2">
    <citation type="journal article" date="2014" name="Genome Announc.">
        <title>Complete Genome Sequence of Coprothermobacter proteolyticus DSM 5265.</title>
        <authorList>
            <person name="Alexiev A."/>
            <person name="Coil D.A."/>
            <person name="Badger J.H."/>
            <person name="Enticknap J."/>
            <person name="Ward N."/>
            <person name="Robb F.T."/>
            <person name="Eisen J.A."/>
        </authorList>
    </citation>
    <scope>NUCLEOTIDE SEQUENCE [LARGE SCALE GENOMIC DNA]</scope>
    <source>
        <strain evidence="10">ATCC 35245 / DSM 5265 / OCM 4 / BT</strain>
    </source>
</reference>
<keyword evidence="10" id="KW-1185">Reference proteome</keyword>
<feature type="domain" description="ABC transmembrane type-1" evidence="8">
    <location>
        <begin position="93"/>
        <end position="306"/>
    </location>
</feature>
<evidence type="ECO:0000256" key="2">
    <source>
        <dbReference type="ARBA" id="ARBA00022448"/>
    </source>
</evidence>
<dbReference type="GO" id="GO:0005886">
    <property type="term" value="C:plasma membrane"/>
    <property type="evidence" value="ECO:0007669"/>
    <property type="project" value="UniProtKB-SubCell"/>
</dbReference>
<dbReference type="RefSeq" id="WP_012544811.1">
    <property type="nucleotide sequence ID" value="NC_011295.1"/>
</dbReference>
<dbReference type="eggNOG" id="COG0601">
    <property type="taxonomic scope" value="Bacteria"/>
</dbReference>
<keyword evidence="6 7" id="KW-0472">Membrane</keyword>
<dbReference type="Proteomes" id="UP000001732">
    <property type="component" value="Chromosome"/>
</dbReference>
<dbReference type="Gene3D" id="1.10.3720.10">
    <property type="entry name" value="MetI-like"/>
    <property type="match status" value="1"/>
</dbReference>
<dbReference type="HOGENOM" id="CLU_036879_0_0_9"/>
<dbReference type="PANTHER" id="PTHR30465:SF0">
    <property type="entry name" value="OLIGOPEPTIDE TRANSPORT SYSTEM PERMEASE PROTEIN APPB"/>
    <property type="match status" value="1"/>
</dbReference>
<dbReference type="InterPro" id="IPR035906">
    <property type="entry name" value="MetI-like_sf"/>
</dbReference>
<dbReference type="SUPFAM" id="SSF161098">
    <property type="entry name" value="MetI-like"/>
    <property type="match status" value="1"/>
</dbReference>
<feature type="transmembrane region" description="Helical" evidence="7">
    <location>
        <begin position="288"/>
        <end position="313"/>
    </location>
</feature>
<dbReference type="PANTHER" id="PTHR30465">
    <property type="entry name" value="INNER MEMBRANE ABC TRANSPORTER"/>
    <property type="match status" value="1"/>
</dbReference>
<accession>B5Y895</accession>
<gene>
    <name evidence="9" type="ordered locus">COPRO5265_0637</name>
</gene>
<name>B5Y895_COPPD</name>
<feature type="transmembrane region" description="Helical" evidence="7">
    <location>
        <begin position="187"/>
        <end position="206"/>
    </location>
</feature>
<evidence type="ECO:0000256" key="7">
    <source>
        <dbReference type="RuleBase" id="RU363032"/>
    </source>
</evidence>
<organism evidence="9 10">
    <name type="scientific">Coprothermobacter proteolyticus (strain ATCC 35245 / DSM 5265 / OCM 4 / BT)</name>
    <dbReference type="NCBI Taxonomy" id="309798"/>
    <lineage>
        <taxon>Bacteria</taxon>
        <taxon>Pseudomonadati</taxon>
        <taxon>Coprothermobacterota</taxon>
        <taxon>Coprothermobacteria</taxon>
        <taxon>Coprothermobacterales</taxon>
        <taxon>Coprothermobacteraceae</taxon>
        <taxon>Coprothermobacter</taxon>
    </lineage>
</organism>
<dbReference type="CDD" id="cd06261">
    <property type="entry name" value="TM_PBP2"/>
    <property type="match status" value="1"/>
</dbReference>
<dbReference type="KEGG" id="cpo:COPRO5265_0637"/>
<keyword evidence="2 7" id="KW-0813">Transport</keyword>
<dbReference type="EMBL" id="CP001145">
    <property type="protein sequence ID" value="ACI18161.1"/>
    <property type="molecule type" value="Genomic_DNA"/>
</dbReference>
<comment type="subcellular location">
    <subcellularLocation>
        <location evidence="1 7">Cell membrane</location>
        <topology evidence="1 7">Multi-pass membrane protein</topology>
    </subcellularLocation>
</comment>
<dbReference type="GO" id="GO:0055085">
    <property type="term" value="P:transmembrane transport"/>
    <property type="evidence" value="ECO:0007669"/>
    <property type="project" value="InterPro"/>
</dbReference>
<dbReference type="PROSITE" id="PS50928">
    <property type="entry name" value="ABC_TM1"/>
    <property type="match status" value="1"/>
</dbReference>
<reference evidence="10" key="1">
    <citation type="submission" date="2008-08" db="EMBL/GenBank/DDBJ databases">
        <title>The complete genome sequence of Coprothermobacter proteolyticus strain ATCC 5245 / DSM 5265 / BT.</title>
        <authorList>
            <person name="Dodson R.J."/>
            <person name="Durkin A.S."/>
            <person name="Wu M."/>
            <person name="Eisen J."/>
            <person name="Sutton G."/>
        </authorList>
    </citation>
    <scope>NUCLEOTIDE SEQUENCE [LARGE SCALE GENOMIC DNA]</scope>
    <source>
        <strain evidence="10">ATCC 35245 / DSM 5265 / OCM 4 / BT</strain>
    </source>
</reference>
<keyword evidence="5 7" id="KW-1133">Transmembrane helix</keyword>
<evidence type="ECO:0000256" key="1">
    <source>
        <dbReference type="ARBA" id="ARBA00004651"/>
    </source>
</evidence>
<evidence type="ECO:0000256" key="6">
    <source>
        <dbReference type="ARBA" id="ARBA00023136"/>
    </source>
</evidence>
<proteinExistence type="inferred from homology"/>
<feature type="transmembrane region" description="Helical" evidence="7">
    <location>
        <begin position="12"/>
        <end position="30"/>
    </location>
</feature>
<evidence type="ECO:0000256" key="4">
    <source>
        <dbReference type="ARBA" id="ARBA00022692"/>
    </source>
</evidence>
<evidence type="ECO:0000256" key="3">
    <source>
        <dbReference type="ARBA" id="ARBA00022475"/>
    </source>
</evidence>